<proteinExistence type="predicted"/>
<dbReference type="Proteomes" id="UP000005110">
    <property type="component" value="Chromosome"/>
</dbReference>
<dbReference type="EMBL" id="CM001486">
    <property type="protein sequence ID" value="EIV99913.1"/>
    <property type="molecule type" value="Genomic_DNA"/>
</dbReference>
<accession>I9KSN3</accession>
<organism evidence="1 2">
    <name type="scientific">Thermoanaerobacter siderophilus SR4</name>
    <dbReference type="NCBI Taxonomy" id="880478"/>
    <lineage>
        <taxon>Bacteria</taxon>
        <taxon>Bacillati</taxon>
        <taxon>Bacillota</taxon>
        <taxon>Clostridia</taxon>
        <taxon>Thermoanaerobacterales</taxon>
        <taxon>Thermoanaerobacteraceae</taxon>
        <taxon>Thermoanaerobacter</taxon>
    </lineage>
</organism>
<protein>
    <submittedName>
        <fullName evidence="1">Uncharacterized protein</fullName>
    </submittedName>
</protein>
<evidence type="ECO:0000313" key="1">
    <source>
        <dbReference type="EMBL" id="EIV99913.1"/>
    </source>
</evidence>
<keyword evidence="2" id="KW-1185">Reference proteome</keyword>
<dbReference type="PATRIC" id="fig|880478.3.peg.2108"/>
<reference evidence="1 2" key="1">
    <citation type="submission" date="2012-02" db="EMBL/GenBank/DDBJ databases">
        <title>Improved High-Quality Draft sequence of Thermoanaerobacter siderophilus SR4.</title>
        <authorList>
            <consortium name="US DOE Joint Genome Institute"/>
            <person name="Lucas S."/>
            <person name="Han J."/>
            <person name="Lapidus A."/>
            <person name="Cheng J.-F."/>
            <person name="Goodwin L."/>
            <person name="Pitluck S."/>
            <person name="Peters L."/>
            <person name="Detter J.C."/>
            <person name="Han C."/>
            <person name="Tapia R."/>
            <person name="Land M."/>
            <person name="Hauser L."/>
            <person name="Kyrpides N."/>
            <person name="Ivanova N."/>
            <person name="Pagani I."/>
            <person name="Hemme C."/>
            <person name="Woyke T."/>
        </authorList>
    </citation>
    <scope>NUCLEOTIDE SEQUENCE [LARGE SCALE GENOMIC DNA]</scope>
    <source>
        <strain evidence="1 2">SR4</strain>
    </source>
</reference>
<sequence>MSYNIKNILVEVIKLAEKRRMAEEAKEKTKNLKDFELQSLLDESDKEKKLRDFLNNLDFETIKTIQTIMYLGRDKDYKKGESPVERYINHWLFLSGAKGGQRKRLKLSK</sequence>
<dbReference type="RefSeq" id="WP_006569647.1">
    <property type="nucleotide sequence ID" value="NZ_CM001486.1"/>
</dbReference>
<gene>
    <name evidence="1" type="ORF">ThesiDRAFT1_0931</name>
</gene>
<evidence type="ECO:0000313" key="2">
    <source>
        <dbReference type="Proteomes" id="UP000005110"/>
    </source>
</evidence>
<dbReference type="HOGENOM" id="CLU_2182739_0_0_9"/>
<dbReference type="AlphaFoldDB" id="I9KSN3"/>
<name>I9KSN3_9THEO</name>